<dbReference type="RefSeq" id="WP_344280000.1">
    <property type="nucleotide sequence ID" value="NZ_BAAAKV010000044.1"/>
</dbReference>
<dbReference type="EMBL" id="BAAAKV010000044">
    <property type="protein sequence ID" value="GAA1183778.1"/>
    <property type="molecule type" value="Genomic_DNA"/>
</dbReference>
<evidence type="ECO:0000313" key="3">
    <source>
        <dbReference type="Proteomes" id="UP001501371"/>
    </source>
</evidence>
<reference evidence="2 3" key="1">
    <citation type="journal article" date="2019" name="Int. J. Syst. Evol. Microbiol.">
        <title>The Global Catalogue of Microorganisms (GCM) 10K type strain sequencing project: providing services to taxonomists for standard genome sequencing and annotation.</title>
        <authorList>
            <consortium name="The Broad Institute Genomics Platform"/>
            <consortium name="The Broad Institute Genome Sequencing Center for Infectious Disease"/>
            <person name="Wu L."/>
            <person name="Ma J."/>
        </authorList>
    </citation>
    <scope>NUCLEOTIDE SEQUENCE [LARGE SCALE GENOMIC DNA]</scope>
    <source>
        <strain evidence="2 3">JCM 12696</strain>
    </source>
</reference>
<accession>A0ABN1UZQ6</accession>
<sequence length="241" mass="25938">MTSEESVRETGRETGEGTGVETTTMDPGNAVVQLCARGMAAEAGGRTEEARGLFLTAWEAATDDYEACVAAHYLARHQRTPRETLHWNRECLTRADRVGDERVRPFYASLHGAMGRAHLDLGDVEEARTHFASAARHLSDVPPGQYRDWVRLSVARGLRAVGGGDGGDGTEADPVHVLLVRLCARADLDALSLLLPVWAGSLGTAEDEEAVTTALRMLHAERRLPDAEQAALSEAIGARSA</sequence>
<evidence type="ECO:0000256" key="1">
    <source>
        <dbReference type="SAM" id="MobiDB-lite"/>
    </source>
</evidence>
<evidence type="ECO:0008006" key="4">
    <source>
        <dbReference type="Google" id="ProtNLM"/>
    </source>
</evidence>
<dbReference type="InterPro" id="IPR011990">
    <property type="entry name" value="TPR-like_helical_dom_sf"/>
</dbReference>
<name>A0ABN1UZQ6_9ACTN</name>
<dbReference type="Proteomes" id="UP001501371">
    <property type="component" value="Unassembled WGS sequence"/>
</dbReference>
<dbReference type="Gene3D" id="1.25.40.10">
    <property type="entry name" value="Tetratricopeptide repeat domain"/>
    <property type="match status" value="1"/>
</dbReference>
<protein>
    <recommendedName>
        <fullName evidence="4">Tetratricopeptide repeat protein</fullName>
    </recommendedName>
</protein>
<feature type="region of interest" description="Disordered" evidence="1">
    <location>
        <begin position="1"/>
        <end position="27"/>
    </location>
</feature>
<organism evidence="2 3">
    <name type="scientific">Streptomyces hebeiensis</name>
    <dbReference type="NCBI Taxonomy" id="229486"/>
    <lineage>
        <taxon>Bacteria</taxon>
        <taxon>Bacillati</taxon>
        <taxon>Actinomycetota</taxon>
        <taxon>Actinomycetes</taxon>
        <taxon>Kitasatosporales</taxon>
        <taxon>Streptomycetaceae</taxon>
        <taxon>Streptomyces</taxon>
    </lineage>
</organism>
<feature type="compositionally biased region" description="Basic and acidic residues" evidence="1">
    <location>
        <begin position="1"/>
        <end position="15"/>
    </location>
</feature>
<keyword evidence="3" id="KW-1185">Reference proteome</keyword>
<proteinExistence type="predicted"/>
<gene>
    <name evidence="2" type="ORF">GCM10009654_46540</name>
</gene>
<evidence type="ECO:0000313" key="2">
    <source>
        <dbReference type="EMBL" id="GAA1183778.1"/>
    </source>
</evidence>
<dbReference type="SUPFAM" id="SSF48452">
    <property type="entry name" value="TPR-like"/>
    <property type="match status" value="1"/>
</dbReference>
<comment type="caution">
    <text evidence="2">The sequence shown here is derived from an EMBL/GenBank/DDBJ whole genome shotgun (WGS) entry which is preliminary data.</text>
</comment>